<gene>
    <name evidence="1" type="ORF">glysoja_048444</name>
</gene>
<dbReference type="Proteomes" id="UP000053555">
    <property type="component" value="Unassembled WGS sequence"/>
</dbReference>
<dbReference type="InterPro" id="IPR012340">
    <property type="entry name" value="NA-bd_OB-fold"/>
</dbReference>
<organism evidence="1">
    <name type="scientific">Glycine soja</name>
    <name type="common">Wild soybean</name>
    <dbReference type="NCBI Taxonomy" id="3848"/>
    <lineage>
        <taxon>Eukaryota</taxon>
        <taxon>Viridiplantae</taxon>
        <taxon>Streptophyta</taxon>
        <taxon>Embryophyta</taxon>
        <taxon>Tracheophyta</taxon>
        <taxon>Spermatophyta</taxon>
        <taxon>Magnoliopsida</taxon>
        <taxon>eudicotyledons</taxon>
        <taxon>Gunneridae</taxon>
        <taxon>Pentapetalae</taxon>
        <taxon>rosids</taxon>
        <taxon>fabids</taxon>
        <taxon>Fabales</taxon>
        <taxon>Fabaceae</taxon>
        <taxon>Papilionoideae</taxon>
        <taxon>50 kb inversion clade</taxon>
        <taxon>NPAAA clade</taxon>
        <taxon>indigoferoid/millettioid clade</taxon>
        <taxon>Phaseoleae</taxon>
        <taxon>Glycine</taxon>
        <taxon>Glycine subgen. Soja</taxon>
    </lineage>
</organism>
<sequence length="206" mass="23455">MKHYAILSVDSSWIYYKLPILPHFDLCWLKKLTLVGAYAVSIQNSMYGSRLFINEDLEDIEDYKNGLDPSQLSVVTCSQRLGQVSYSSQPTSEDRFLYNAQVKSLSELCELKKECVCVTVATITKFLVDNGWIYESCPKCNKKVECEKFPYTCQCCGNESATTVARYKIYFVDYEMLSFGCKLTCLSCIPLSNVAEVLSIYTRAML</sequence>
<dbReference type="PANTHER" id="PTHR47165:SF4">
    <property type="entry name" value="OS03G0429900 PROTEIN"/>
    <property type="match status" value="1"/>
</dbReference>
<dbReference type="PANTHER" id="PTHR47165">
    <property type="entry name" value="OS03G0429900 PROTEIN"/>
    <property type="match status" value="1"/>
</dbReference>
<dbReference type="SUPFAM" id="SSF50249">
    <property type="entry name" value="Nucleic acid-binding proteins"/>
    <property type="match status" value="1"/>
</dbReference>
<dbReference type="Gene3D" id="2.40.50.140">
    <property type="entry name" value="Nucleic acid-binding proteins"/>
    <property type="match status" value="1"/>
</dbReference>
<dbReference type="EMBL" id="KN665303">
    <property type="protein sequence ID" value="KHN09338.1"/>
    <property type="molecule type" value="Genomic_DNA"/>
</dbReference>
<dbReference type="AlphaFoldDB" id="A0A0B2PNX0"/>
<evidence type="ECO:0000313" key="1">
    <source>
        <dbReference type="EMBL" id="KHN09338.1"/>
    </source>
</evidence>
<name>A0A0B2PNX0_GLYSO</name>
<accession>A0A0B2PNX0</accession>
<protein>
    <recommendedName>
        <fullName evidence="2">Replication factor A C-terminal domain-containing protein</fullName>
    </recommendedName>
</protein>
<evidence type="ECO:0008006" key="2">
    <source>
        <dbReference type="Google" id="ProtNLM"/>
    </source>
</evidence>
<reference evidence="1" key="1">
    <citation type="submission" date="2014-07" db="EMBL/GenBank/DDBJ databases">
        <title>Identification of a novel salt tolerance gene in wild soybean by whole-genome sequencing.</title>
        <authorList>
            <person name="Lam H.-M."/>
            <person name="Qi X."/>
            <person name="Li M.-W."/>
            <person name="Liu X."/>
            <person name="Xie M."/>
            <person name="Ni M."/>
            <person name="Xu X."/>
        </authorList>
    </citation>
    <scope>NUCLEOTIDE SEQUENCE [LARGE SCALE GENOMIC DNA]</scope>
    <source>
        <tissue evidence="1">Root</tissue>
    </source>
</reference>
<proteinExistence type="predicted"/>